<gene>
    <name evidence="1" type="ORF">LCGC14_2521800</name>
</gene>
<sequence>MVAGKDFFQVGWNEFITILDRGLYQSNNRNLIHWKETEKRLFLYYTFEGDRYCTVVDMNIVDKLKLQQFAERYLTHT</sequence>
<name>A0A0F9D7S0_9ZZZZ</name>
<feature type="non-terminal residue" evidence="1">
    <location>
        <position position="77"/>
    </location>
</feature>
<comment type="caution">
    <text evidence="1">The sequence shown here is derived from an EMBL/GenBank/DDBJ whole genome shotgun (WGS) entry which is preliminary data.</text>
</comment>
<accession>A0A0F9D7S0</accession>
<organism evidence="1">
    <name type="scientific">marine sediment metagenome</name>
    <dbReference type="NCBI Taxonomy" id="412755"/>
    <lineage>
        <taxon>unclassified sequences</taxon>
        <taxon>metagenomes</taxon>
        <taxon>ecological metagenomes</taxon>
    </lineage>
</organism>
<proteinExistence type="predicted"/>
<dbReference type="AlphaFoldDB" id="A0A0F9D7S0"/>
<evidence type="ECO:0000313" key="1">
    <source>
        <dbReference type="EMBL" id="KKL13831.1"/>
    </source>
</evidence>
<protein>
    <submittedName>
        <fullName evidence="1">Uncharacterized protein</fullName>
    </submittedName>
</protein>
<dbReference type="EMBL" id="LAZR01040701">
    <property type="protein sequence ID" value="KKL13831.1"/>
    <property type="molecule type" value="Genomic_DNA"/>
</dbReference>
<reference evidence="1" key="1">
    <citation type="journal article" date="2015" name="Nature">
        <title>Complex archaea that bridge the gap between prokaryotes and eukaryotes.</title>
        <authorList>
            <person name="Spang A."/>
            <person name="Saw J.H."/>
            <person name="Jorgensen S.L."/>
            <person name="Zaremba-Niedzwiedzka K."/>
            <person name="Martijn J."/>
            <person name="Lind A.E."/>
            <person name="van Eijk R."/>
            <person name="Schleper C."/>
            <person name="Guy L."/>
            <person name="Ettema T.J."/>
        </authorList>
    </citation>
    <scope>NUCLEOTIDE SEQUENCE</scope>
</reference>